<dbReference type="EMBL" id="LNRQ01000001">
    <property type="protein sequence ID" value="KZN11093.1"/>
    <property type="molecule type" value="Genomic_DNA"/>
</dbReference>
<organism evidence="1">
    <name type="scientific">Daucus carota subsp. sativus</name>
    <name type="common">Carrot</name>
    <dbReference type="NCBI Taxonomy" id="79200"/>
    <lineage>
        <taxon>Eukaryota</taxon>
        <taxon>Viridiplantae</taxon>
        <taxon>Streptophyta</taxon>
        <taxon>Embryophyta</taxon>
        <taxon>Tracheophyta</taxon>
        <taxon>Spermatophyta</taxon>
        <taxon>Magnoliopsida</taxon>
        <taxon>eudicotyledons</taxon>
        <taxon>Gunneridae</taxon>
        <taxon>Pentapetalae</taxon>
        <taxon>asterids</taxon>
        <taxon>campanulids</taxon>
        <taxon>Apiales</taxon>
        <taxon>Apiaceae</taxon>
        <taxon>Apioideae</taxon>
        <taxon>Scandiceae</taxon>
        <taxon>Daucinae</taxon>
        <taxon>Daucus</taxon>
        <taxon>Daucus sect. Daucus</taxon>
    </lineage>
</organism>
<gene>
    <name evidence="1" type="ORF">DCAR_003749</name>
</gene>
<reference evidence="1" key="1">
    <citation type="journal article" date="2016" name="Nat. Genet.">
        <title>A high-quality carrot genome assembly provides new insights into carotenoid accumulation and asterid genome evolution.</title>
        <authorList>
            <person name="Iorizzo M."/>
            <person name="Ellison S."/>
            <person name="Senalik D."/>
            <person name="Zeng P."/>
            <person name="Satapoomin P."/>
            <person name="Huang J."/>
            <person name="Bowman M."/>
            <person name="Iovene M."/>
            <person name="Sanseverino W."/>
            <person name="Cavagnaro P."/>
            <person name="Yildiz M."/>
            <person name="Macko-Podgorni A."/>
            <person name="Moranska E."/>
            <person name="Grzebelus E."/>
            <person name="Grzebelus D."/>
            <person name="Ashrafi H."/>
            <person name="Zheng Z."/>
            <person name="Cheng S."/>
            <person name="Spooner D."/>
            <person name="Van Deynze A."/>
            <person name="Simon P."/>
        </authorList>
    </citation>
    <scope>NUCLEOTIDE SEQUENCE [LARGE SCALE GENOMIC DNA]</scope>
    <source>
        <tissue evidence="1">Leaf</tissue>
    </source>
</reference>
<sequence>MLFFFTTYLPFALTPIIKTITIINNKFLDMIMEVKKGNGVFKSDKNERSGSEQLCEFSRCSEN</sequence>
<name>A0A162B7U0_DAUCS</name>
<comment type="caution">
    <text evidence="1">The sequence shown here is derived from an EMBL/GenBank/DDBJ whole genome shotgun (WGS) entry which is preliminary data.</text>
</comment>
<protein>
    <submittedName>
        <fullName evidence="1">Uncharacterized protein</fullName>
    </submittedName>
</protein>
<dbReference type="Gramene" id="KZN11093">
    <property type="protein sequence ID" value="KZN11093"/>
    <property type="gene ID" value="DCAR_003749"/>
</dbReference>
<dbReference type="AlphaFoldDB" id="A0A162B7U0"/>
<accession>A0A162B7U0</accession>
<evidence type="ECO:0000313" key="1">
    <source>
        <dbReference type="EMBL" id="KZN11093.1"/>
    </source>
</evidence>
<proteinExistence type="predicted"/>